<dbReference type="AlphaFoldDB" id="A0A0L0SI56"/>
<evidence type="ECO:0000313" key="7">
    <source>
        <dbReference type="EMBL" id="KNE62134.1"/>
    </source>
</evidence>
<dbReference type="InterPro" id="IPR038739">
    <property type="entry name" value="ARMC8/Vid28"/>
</dbReference>
<dbReference type="eggNOG" id="KOG1293">
    <property type="taxonomic scope" value="Eukaryota"/>
</dbReference>
<evidence type="ECO:0000256" key="1">
    <source>
        <dbReference type="ARBA" id="ARBA00004123"/>
    </source>
</evidence>
<gene>
    <name evidence="7" type="ORF">AMAG_07380</name>
</gene>
<dbReference type="GO" id="GO:0034657">
    <property type="term" value="C:GID complex"/>
    <property type="evidence" value="ECO:0007669"/>
    <property type="project" value="TreeGrafter"/>
</dbReference>
<dbReference type="Proteomes" id="UP000054350">
    <property type="component" value="Unassembled WGS sequence"/>
</dbReference>
<reference evidence="8" key="2">
    <citation type="submission" date="2009-11" db="EMBL/GenBank/DDBJ databases">
        <title>The Genome Sequence of Allomyces macrogynus strain ATCC 38327.</title>
        <authorList>
            <consortium name="The Broad Institute Genome Sequencing Platform"/>
            <person name="Russ C."/>
            <person name="Cuomo C."/>
            <person name="Shea T."/>
            <person name="Young S.K."/>
            <person name="Zeng Q."/>
            <person name="Koehrsen M."/>
            <person name="Haas B."/>
            <person name="Borodovsky M."/>
            <person name="Guigo R."/>
            <person name="Alvarado L."/>
            <person name="Berlin A."/>
            <person name="Borenstein D."/>
            <person name="Chen Z."/>
            <person name="Engels R."/>
            <person name="Freedman E."/>
            <person name="Gellesch M."/>
            <person name="Goldberg J."/>
            <person name="Griggs A."/>
            <person name="Gujja S."/>
            <person name="Heiman D."/>
            <person name="Hepburn T."/>
            <person name="Howarth C."/>
            <person name="Jen D."/>
            <person name="Larson L."/>
            <person name="Lewis B."/>
            <person name="Mehta T."/>
            <person name="Park D."/>
            <person name="Pearson M."/>
            <person name="Roberts A."/>
            <person name="Saif S."/>
            <person name="Shenoy N."/>
            <person name="Sisk P."/>
            <person name="Stolte C."/>
            <person name="Sykes S."/>
            <person name="Walk T."/>
            <person name="White J."/>
            <person name="Yandava C."/>
            <person name="Burger G."/>
            <person name="Gray M.W."/>
            <person name="Holland P.W.H."/>
            <person name="King N."/>
            <person name="Lang F.B.F."/>
            <person name="Roger A.J."/>
            <person name="Ruiz-Trillo I."/>
            <person name="Lander E."/>
            <person name="Nusbaum C."/>
        </authorList>
    </citation>
    <scope>NUCLEOTIDE SEQUENCE [LARGE SCALE GENOMIC DNA]</scope>
    <source>
        <strain evidence="8">ATCC 38327</strain>
    </source>
</reference>
<dbReference type="Gene3D" id="1.25.10.10">
    <property type="entry name" value="Leucine-rich Repeat Variant"/>
    <property type="match status" value="2"/>
</dbReference>
<protein>
    <submittedName>
        <fullName evidence="7">Uncharacterized protein</fullName>
    </submittedName>
</protein>
<dbReference type="SUPFAM" id="SSF48371">
    <property type="entry name" value="ARM repeat"/>
    <property type="match status" value="1"/>
</dbReference>
<dbReference type="InterPro" id="IPR016024">
    <property type="entry name" value="ARM-type_fold"/>
</dbReference>
<evidence type="ECO:0000256" key="3">
    <source>
        <dbReference type="ARBA" id="ARBA00022490"/>
    </source>
</evidence>
<proteinExistence type="predicted"/>
<dbReference type="OMA" id="FANCCKI"/>
<dbReference type="InterPro" id="IPR011989">
    <property type="entry name" value="ARM-like"/>
</dbReference>
<dbReference type="EMBL" id="GG745339">
    <property type="protein sequence ID" value="KNE62134.1"/>
    <property type="molecule type" value="Genomic_DNA"/>
</dbReference>
<keyword evidence="8" id="KW-1185">Reference proteome</keyword>
<keyword evidence="3" id="KW-0963">Cytoplasm</keyword>
<evidence type="ECO:0000256" key="5">
    <source>
        <dbReference type="ARBA" id="ARBA00023242"/>
    </source>
</evidence>
<dbReference type="PANTHER" id="PTHR15651:SF7">
    <property type="entry name" value="ARMADILLO REPEAT-CONTAINING PROTEIN 8"/>
    <property type="match status" value="1"/>
</dbReference>
<dbReference type="SMART" id="SM00185">
    <property type="entry name" value="ARM"/>
    <property type="match status" value="5"/>
</dbReference>
<feature type="region of interest" description="Disordered" evidence="6">
    <location>
        <begin position="106"/>
        <end position="125"/>
    </location>
</feature>
<feature type="compositionally biased region" description="Low complexity" evidence="6">
    <location>
        <begin position="106"/>
        <end position="119"/>
    </location>
</feature>
<dbReference type="OrthoDB" id="5559898at2759"/>
<comment type="subcellular location">
    <subcellularLocation>
        <location evidence="2">Cytoplasm</location>
    </subcellularLocation>
    <subcellularLocation>
        <location evidence="1">Nucleus</location>
    </subcellularLocation>
</comment>
<dbReference type="GO" id="GO:0043161">
    <property type="term" value="P:proteasome-mediated ubiquitin-dependent protein catabolic process"/>
    <property type="evidence" value="ECO:0007669"/>
    <property type="project" value="TreeGrafter"/>
</dbReference>
<accession>A0A0L0SI56</accession>
<keyword evidence="5" id="KW-0539">Nucleus</keyword>
<dbReference type="GO" id="GO:0005634">
    <property type="term" value="C:nucleus"/>
    <property type="evidence" value="ECO:0007669"/>
    <property type="project" value="UniProtKB-SubCell"/>
</dbReference>
<dbReference type="Pfam" id="PF00514">
    <property type="entry name" value="Arm"/>
    <property type="match status" value="1"/>
</dbReference>
<sequence>MRVNQVPMLAILMTLLRDPNPTMRLLAATCVTNLYRAEVLADTQVVQELTVTVVPCLVKLFGEPGPTQEGACLVFAILVSDSEPMQQAAADASTIPALVDLVHRTAPSSSTSTNSSTAAQPDTPLGLDGADWYAERTARDRQHEAAFLALAAACAQCEPARRLVLESGVVKAVVKALRHSSAGVRAAAGQCTKSLSRSVKSLRTVLVDEGVAEPLCELLADTNPAVLVTAAAAICNLVLEFAPMKDTIVHHGGIAKLVYLVDWSSPTASPAEIAAVHVNAVWALKNLVYEAKLETKRAVMAALGYSRLHALMRTPNATVREQALNLVRNLVHGGDADVDDVVTGLGADRVVAAVVAALEDAAPGVAVQALYVVVNLAAGNDAHKDLVMRSDAIMRHVVAALGSPAADVQLGAVWAVINLTWPEESEAGTRVAALRAMGVERRLQEMANDQDAKVVDRVKAALMQMQMTLEL</sequence>
<name>A0A0L0SI56_ALLM3</name>
<evidence type="ECO:0000256" key="4">
    <source>
        <dbReference type="ARBA" id="ARBA00022737"/>
    </source>
</evidence>
<dbReference type="GO" id="GO:0005737">
    <property type="term" value="C:cytoplasm"/>
    <property type="evidence" value="ECO:0007669"/>
    <property type="project" value="UniProtKB-SubCell"/>
</dbReference>
<dbReference type="InterPro" id="IPR000225">
    <property type="entry name" value="Armadillo"/>
</dbReference>
<evidence type="ECO:0000256" key="6">
    <source>
        <dbReference type="SAM" id="MobiDB-lite"/>
    </source>
</evidence>
<dbReference type="VEuPathDB" id="FungiDB:AMAG_07380"/>
<keyword evidence="4" id="KW-0677">Repeat</keyword>
<dbReference type="STRING" id="578462.A0A0L0SI56"/>
<reference evidence="7 8" key="1">
    <citation type="submission" date="2009-11" db="EMBL/GenBank/DDBJ databases">
        <title>Annotation of Allomyces macrogynus ATCC 38327.</title>
        <authorList>
            <consortium name="The Broad Institute Genome Sequencing Platform"/>
            <person name="Russ C."/>
            <person name="Cuomo C."/>
            <person name="Burger G."/>
            <person name="Gray M.W."/>
            <person name="Holland P.W.H."/>
            <person name="King N."/>
            <person name="Lang F.B.F."/>
            <person name="Roger A.J."/>
            <person name="Ruiz-Trillo I."/>
            <person name="Young S.K."/>
            <person name="Zeng Q."/>
            <person name="Gargeya S."/>
            <person name="Fitzgerald M."/>
            <person name="Haas B."/>
            <person name="Abouelleil A."/>
            <person name="Alvarado L."/>
            <person name="Arachchi H.M."/>
            <person name="Berlin A."/>
            <person name="Chapman S.B."/>
            <person name="Gearin G."/>
            <person name="Goldberg J."/>
            <person name="Griggs A."/>
            <person name="Gujja S."/>
            <person name="Hansen M."/>
            <person name="Heiman D."/>
            <person name="Howarth C."/>
            <person name="Larimer J."/>
            <person name="Lui A."/>
            <person name="MacDonald P.J.P."/>
            <person name="McCowen C."/>
            <person name="Montmayeur A."/>
            <person name="Murphy C."/>
            <person name="Neiman D."/>
            <person name="Pearson M."/>
            <person name="Priest M."/>
            <person name="Roberts A."/>
            <person name="Saif S."/>
            <person name="Shea T."/>
            <person name="Sisk P."/>
            <person name="Stolte C."/>
            <person name="Sykes S."/>
            <person name="Wortman J."/>
            <person name="Nusbaum C."/>
            <person name="Birren B."/>
        </authorList>
    </citation>
    <scope>NUCLEOTIDE SEQUENCE [LARGE SCALE GENOMIC DNA]</scope>
    <source>
        <strain evidence="7 8">ATCC 38327</strain>
    </source>
</reference>
<evidence type="ECO:0000256" key="2">
    <source>
        <dbReference type="ARBA" id="ARBA00004496"/>
    </source>
</evidence>
<evidence type="ECO:0000313" key="8">
    <source>
        <dbReference type="Proteomes" id="UP000054350"/>
    </source>
</evidence>
<organism evidence="7 8">
    <name type="scientific">Allomyces macrogynus (strain ATCC 38327)</name>
    <name type="common">Allomyces javanicus var. macrogynus</name>
    <dbReference type="NCBI Taxonomy" id="578462"/>
    <lineage>
        <taxon>Eukaryota</taxon>
        <taxon>Fungi</taxon>
        <taxon>Fungi incertae sedis</taxon>
        <taxon>Blastocladiomycota</taxon>
        <taxon>Blastocladiomycetes</taxon>
        <taxon>Blastocladiales</taxon>
        <taxon>Blastocladiaceae</taxon>
        <taxon>Allomyces</taxon>
    </lineage>
</organism>
<dbReference type="PANTHER" id="PTHR15651">
    <property type="entry name" value="ARMADILLO REPEAT-CONTAINING PROTEIN 8"/>
    <property type="match status" value="1"/>
</dbReference>